<feature type="transmembrane region" description="Helical" evidence="13">
    <location>
        <begin position="286"/>
        <end position="302"/>
    </location>
</feature>
<keyword evidence="9 10" id="KW-0012">Acyltransferase</keyword>
<feature type="transmembrane region" description="Helical" evidence="13">
    <location>
        <begin position="123"/>
        <end position="141"/>
    </location>
</feature>
<keyword evidence="4 10" id="KW-0808">Transferase</keyword>
<sequence length="540" mass="63393">MSVVESKRKENGGSGPVTPDIGGTSLLKRESKVAKSLWLRQQDTITRLEELQRQHEEEIRAKERRQNSYDDLRTPLRSVDGSRRPSVVNDINDYRGRPLHDQLHGAYRATLLSHHTKNLNLRGFLNLFFILLFVINFRMVTDNLMEYGLMIRLPSSFRDILSNWPMLLCFLLMHFCILGAFVIERFVAAWVPHLLDWSECVLIGLNFFLVFIVPYLTVCNSSPSPAASALLLAFSIVWLFKLFSFHHVCLDARRALRDGDNFRELCSNSEEAEHVRRYPYSITLRHLYTFIWMPTMCFQFYYPRVPRIRWLSVIRHVFESAACLALMKIVVDQHIVPVARNSFTITEMQSIPLSTLLVHFLDKITRLSIPNLYVWLLMFVGLFHHWCNILAEVTRFGDRQFYLDWWNASSFGEYWRKWNLPIHHFLNRHINKPLRRARFPRIVATSVVFLISALLHEYMITVPLQLGWTGWVFLGFMAQAPLTYITNLSFFQRNPTVGNCFFWFIFCFSGQPLGILIYWYLWGVKHGTVQQLDPSKIQIM</sequence>
<dbReference type="GO" id="GO:0005789">
    <property type="term" value="C:endoplasmic reticulum membrane"/>
    <property type="evidence" value="ECO:0007669"/>
    <property type="project" value="UniProtKB-SubCell"/>
</dbReference>
<organism evidence="14 15">
    <name type="scientific">Toxoplasma gondii GAB2-2007-GAL-DOM2</name>
    <dbReference type="NCBI Taxonomy" id="1130820"/>
    <lineage>
        <taxon>Eukaryota</taxon>
        <taxon>Sar</taxon>
        <taxon>Alveolata</taxon>
        <taxon>Apicomplexa</taxon>
        <taxon>Conoidasida</taxon>
        <taxon>Coccidia</taxon>
        <taxon>Eucoccidiorida</taxon>
        <taxon>Eimeriorina</taxon>
        <taxon>Sarcocystidae</taxon>
        <taxon>Toxoplasma</taxon>
    </lineage>
</organism>
<evidence type="ECO:0000256" key="13">
    <source>
        <dbReference type="SAM" id="Phobius"/>
    </source>
</evidence>
<comment type="subcellular location">
    <subcellularLocation>
        <location evidence="1 10">Endoplasmic reticulum membrane</location>
        <topology evidence="1 10">Multi-pass membrane protein</topology>
    </subcellularLocation>
</comment>
<protein>
    <recommendedName>
        <fullName evidence="10">O-acyltransferase</fullName>
    </recommendedName>
</protein>
<evidence type="ECO:0000256" key="10">
    <source>
        <dbReference type="PIRNR" id="PIRNR000439"/>
    </source>
</evidence>
<evidence type="ECO:0000256" key="5">
    <source>
        <dbReference type="ARBA" id="ARBA00022692"/>
    </source>
</evidence>
<keyword evidence="7 13" id="KW-1133">Transmembrane helix</keyword>
<dbReference type="OrthoDB" id="10039049at2759"/>
<evidence type="ECO:0000256" key="9">
    <source>
        <dbReference type="ARBA" id="ARBA00023315"/>
    </source>
</evidence>
<comment type="similarity">
    <text evidence="3 10">Belongs to the membrane-bound acyltransferase family. Sterol o-acyltransferase subfamily.</text>
</comment>
<reference evidence="14 15" key="1">
    <citation type="submission" date="2014-02" db="EMBL/GenBank/DDBJ databases">
        <authorList>
            <person name="Sibley D."/>
            <person name="Venepally P."/>
            <person name="Karamycheva S."/>
            <person name="Hadjithomas M."/>
            <person name="Khan A."/>
            <person name="Brunk B."/>
            <person name="Roos D."/>
            <person name="Caler E."/>
            <person name="Lorenzi H."/>
        </authorList>
    </citation>
    <scope>NUCLEOTIDE SEQUENCE [LARGE SCALE GENOMIC DNA]</scope>
    <source>
        <strain evidence="14 15">GAB2-2007-GAL-DOM2</strain>
    </source>
</reference>
<feature type="active site" evidence="11">
    <location>
        <position position="456"/>
    </location>
</feature>
<evidence type="ECO:0000256" key="2">
    <source>
        <dbReference type="ARBA" id="ARBA00005189"/>
    </source>
</evidence>
<evidence type="ECO:0000256" key="4">
    <source>
        <dbReference type="ARBA" id="ARBA00022679"/>
    </source>
</evidence>
<name>A0A086KWH6_TOXGO</name>
<dbReference type="Pfam" id="PF03062">
    <property type="entry name" value="MBOAT"/>
    <property type="match status" value="1"/>
</dbReference>
<proteinExistence type="inferred from homology"/>
<dbReference type="PIRSF" id="PIRSF000439">
    <property type="entry name" value="Oat_ACAT_DAG_ARE"/>
    <property type="match status" value="1"/>
</dbReference>
<keyword evidence="8 10" id="KW-0472">Membrane</keyword>
<dbReference type="GO" id="GO:0004144">
    <property type="term" value="F:diacylglycerol O-acyltransferase activity"/>
    <property type="evidence" value="ECO:0007669"/>
    <property type="project" value="TreeGrafter"/>
</dbReference>
<evidence type="ECO:0000256" key="1">
    <source>
        <dbReference type="ARBA" id="ARBA00004477"/>
    </source>
</evidence>
<keyword evidence="6 10" id="KW-0256">Endoplasmic reticulum</keyword>
<dbReference type="VEuPathDB" id="ToxoDB:TGDOM2_232730"/>
<dbReference type="GO" id="GO:0019432">
    <property type="term" value="P:triglyceride biosynthetic process"/>
    <property type="evidence" value="ECO:0007669"/>
    <property type="project" value="TreeGrafter"/>
</dbReference>
<feature type="compositionally biased region" description="Basic and acidic residues" evidence="12">
    <location>
        <begin position="1"/>
        <end position="11"/>
    </location>
</feature>
<feature type="transmembrane region" description="Helical" evidence="13">
    <location>
        <begin position="194"/>
        <end position="217"/>
    </location>
</feature>
<dbReference type="AlphaFoldDB" id="A0A086KWH6"/>
<feature type="transmembrane region" description="Helical" evidence="13">
    <location>
        <begin position="161"/>
        <end position="182"/>
    </location>
</feature>
<evidence type="ECO:0000256" key="11">
    <source>
        <dbReference type="PIRSR" id="PIRSR000439-1"/>
    </source>
</evidence>
<feature type="region of interest" description="Disordered" evidence="12">
    <location>
        <begin position="1"/>
        <end position="26"/>
    </location>
</feature>
<dbReference type="InterPro" id="IPR004299">
    <property type="entry name" value="MBOAT_fam"/>
</dbReference>
<comment type="pathway">
    <text evidence="2">Lipid metabolism.</text>
</comment>
<dbReference type="EMBL" id="AHZU02000081">
    <property type="protein sequence ID" value="KFG48744.1"/>
    <property type="molecule type" value="Genomic_DNA"/>
</dbReference>
<evidence type="ECO:0000256" key="3">
    <source>
        <dbReference type="ARBA" id="ARBA00009010"/>
    </source>
</evidence>
<evidence type="ECO:0000313" key="14">
    <source>
        <dbReference type="EMBL" id="KFG48744.1"/>
    </source>
</evidence>
<dbReference type="InterPro" id="IPR014371">
    <property type="entry name" value="Oat_ACAT_DAG_ARE"/>
</dbReference>
<feature type="transmembrane region" description="Helical" evidence="13">
    <location>
        <begin position="442"/>
        <end position="460"/>
    </location>
</feature>
<dbReference type="PANTHER" id="PTHR10408">
    <property type="entry name" value="STEROL O-ACYLTRANSFERASE"/>
    <property type="match status" value="1"/>
</dbReference>
<evidence type="ECO:0000256" key="12">
    <source>
        <dbReference type="SAM" id="MobiDB-lite"/>
    </source>
</evidence>
<feature type="transmembrane region" description="Helical" evidence="13">
    <location>
        <begin position="229"/>
        <end position="250"/>
    </location>
</feature>
<gene>
    <name evidence="14" type="ORF">TGDOM2_232730</name>
</gene>
<evidence type="ECO:0000313" key="15">
    <source>
        <dbReference type="Proteomes" id="UP000028837"/>
    </source>
</evidence>
<comment type="caution">
    <text evidence="14">The sequence shown here is derived from an EMBL/GenBank/DDBJ whole genome shotgun (WGS) entry which is preliminary data.</text>
</comment>
<accession>A0A086KWH6</accession>
<evidence type="ECO:0000256" key="7">
    <source>
        <dbReference type="ARBA" id="ARBA00022989"/>
    </source>
</evidence>
<evidence type="ECO:0000256" key="6">
    <source>
        <dbReference type="ARBA" id="ARBA00022824"/>
    </source>
</evidence>
<feature type="transmembrane region" description="Helical" evidence="13">
    <location>
        <begin position="466"/>
        <end position="488"/>
    </location>
</feature>
<evidence type="ECO:0000256" key="8">
    <source>
        <dbReference type="ARBA" id="ARBA00023136"/>
    </source>
</evidence>
<dbReference type="Proteomes" id="UP000028837">
    <property type="component" value="Unassembled WGS sequence"/>
</dbReference>
<dbReference type="PANTHER" id="PTHR10408:SF7">
    <property type="entry name" value="DIACYLGLYCEROL O-ACYLTRANSFERASE 1"/>
    <property type="match status" value="1"/>
</dbReference>
<feature type="transmembrane region" description="Helical" evidence="13">
    <location>
        <begin position="500"/>
        <end position="521"/>
    </location>
</feature>
<feature type="transmembrane region" description="Helical" evidence="13">
    <location>
        <begin position="372"/>
        <end position="391"/>
    </location>
</feature>
<keyword evidence="5 13" id="KW-0812">Transmembrane</keyword>